<feature type="non-terminal residue" evidence="1">
    <location>
        <position position="74"/>
    </location>
</feature>
<dbReference type="PANTHER" id="PTHR11439:SF483">
    <property type="entry name" value="PEPTIDE SYNTHASE GLIP-LIKE, PUTATIVE (AFU_ORTHOLOGUE AFUA_3G12920)-RELATED"/>
    <property type="match status" value="1"/>
</dbReference>
<dbReference type="AlphaFoldDB" id="A0A2K3KHA6"/>
<accession>A0A2K3KHA6</accession>
<comment type="caution">
    <text evidence="1">The sequence shown here is derived from an EMBL/GenBank/DDBJ whole genome shotgun (WGS) entry which is preliminary data.</text>
</comment>
<reference evidence="1 2" key="2">
    <citation type="journal article" date="2017" name="Front. Plant Sci.">
        <title>Gene Classification and Mining of Molecular Markers Useful in Red Clover (Trifolium pratense) Breeding.</title>
        <authorList>
            <person name="Istvanek J."/>
            <person name="Dluhosova J."/>
            <person name="Dluhos P."/>
            <person name="Patkova L."/>
            <person name="Nedelnik J."/>
            <person name="Repkova J."/>
        </authorList>
    </citation>
    <scope>NUCLEOTIDE SEQUENCE [LARGE SCALE GENOMIC DNA]</scope>
    <source>
        <strain evidence="2">cv. Tatra</strain>
        <tissue evidence="1">Young leaves</tissue>
    </source>
</reference>
<evidence type="ECO:0000313" key="1">
    <source>
        <dbReference type="EMBL" id="PNX65639.1"/>
    </source>
</evidence>
<name>A0A2K3KHA6_TRIPR</name>
<evidence type="ECO:0000313" key="2">
    <source>
        <dbReference type="Proteomes" id="UP000236291"/>
    </source>
</evidence>
<protein>
    <submittedName>
        <fullName evidence="1">Copia-type polyprotein</fullName>
    </submittedName>
</protein>
<dbReference type="CDD" id="cd09272">
    <property type="entry name" value="RNase_HI_RT_Ty1"/>
    <property type="match status" value="1"/>
</dbReference>
<dbReference type="PANTHER" id="PTHR11439">
    <property type="entry name" value="GAG-POL-RELATED RETROTRANSPOSON"/>
    <property type="match status" value="1"/>
</dbReference>
<proteinExistence type="predicted"/>
<reference evidence="1 2" key="1">
    <citation type="journal article" date="2014" name="Am. J. Bot.">
        <title>Genome assembly and annotation for red clover (Trifolium pratense; Fabaceae).</title>
        <authorList>
            <person name="Istvanek J."/>
            <person name="Jaros M."/>
            <person name="Krenek A."/>
            <person name="Repkova J."/>
        </authorList>
    </citation>
    <scope>NUCLEOTIDE SEQUENCE [LARGE SCALE GENOMIC DNA]</scope>
    <source>
        <strain evidence="2">cv. Tatra</strain>
        <tissue evidence="1">Young leaves</tissue>
    </source>
</reference>
<dbReference type="EMBL" id="ASHM01182892">
    <property type="protein sequence ID" value="PNX65639.1"/>
    <property type="molecule type" value="Genomic_DNA"/>
</dbReference>
<dbReference type="STRING" id="57577.A0A2K3KHA6"/>
<dbReference type="Proteomes" id="UP000236291">
    <property type="component" value="Unassembled WGS sequence"/>
</dbReference>
<gene>
    <name evidence="1" type="ORF">L195_g062700</name>
</gene>
<organism evidence="1 2">
    <name type="scientific">Trifolium pratense</name>
    <name type="common">Red clover</name>
    <dbReference type="NCBI Taxonomy" id="57577"/>
    <lineage>
        <taxon>Eukaryota</taxon>
        <taxon>Viridiplantae</taxon>
        <taxon>Streptophyta</taxon>
        <taxon>Embryophyta</taxon>
        <taxon>Tracheophyta</taxon>
        <taxon>Spermatophyta</taxon>
        <taxon>Magnoliopsida</taxon>
        <taxon>eudicotyledons</taxon>
        <taxon>Gunneridae</taxon>
        <taxon>Pentapetalae</taxon>
        <taxon>rosids</taxon>
        <taxon>fabids</taxon>
        <taxon>Fabales</taxon>
        <taxon>Fabaceae</taxon>
        <taxon>Papilionoideae</taxon>
        <taxon>50 kb inversion clade</taxon>
        <taxon>NPAAA clade</taxon>
        <taxon>Hologalegina</taxon>
        <taxon>IRL clade</taxon>
        <taxon>Trifolieae</taxon>
        <taxon>Trifolium</taxon>
    </lineage>
</organism>
<sequence length="74" mass="8177">MEDPKESHFAAAKRILRYLQGTQNLGIFYKAGGNEELIAYTDSDYAGDINDRKSTSGYAFLLGGAVISWVSKKQ</sequence>